<keyword evidence="3" id="KW-1185">Reference proteome</keyword>
<proteinExistence type="predicted"/>
<evidence type="ECO:0000313" key="3">
    <source>
        <dbReference type="Proteomes" id="UP000240971"/>
    </source>
</evidence>
<organism evidence="2 3">
    <name type="scientific">Chitinophaga niastensis</name>
    <dbReference type="NCBI Taxonomy" id="536980"/>
    <lineage>
        <taxon>Bacteria</taxon>
        <taxon>Pseudomonadati</taxon>
        <taxon>Bacteroidota</taxon>
        <taxon>Chitinophagia</taxon>
        <taxon>Chitinophagales</taxon>
        <taxon>Chitinophagaceae</taxon>
        <taxon>Chitinophaga</taxon>
    </lineage>
</organism>
<feature type="region of interest" description="Disordered" evidence="1">
    <location>
        <begin position="1"/>
        <end position="27"/>
    </location>
</feature>
<dbReference type="AlphaFoldDB" id="A0A2P8HHN5"/>
<dbReference type="InterPro" id="IPR022385">
    <property type="entry name" value="Rhs_assc_core"/>
</dbReference>
<name>A0A2P8HHN5_CHINA</name>
<comment type="caution">
    <text evidence="2">The sequence shown here is derived from an EMBL/GenBank/DDBJ whole genome shotgun (WGS) entry which is preliminary data.</text>
</comment>
<dbReference type="OrthoDB" id="667524at2"/>
<dbReference type="RefSeq" id="WP_106530052.1">
    <property type="nucleotide sequence ID" value="NZ_PYAW01000004.1"/>
</dbReference>
<dbReference type="NCBIfam" id="TIGR03696">
    <property type="entry name" value="Rhs_assc_core"/>
    <property type="match status" value="1"/>
</dbReference>
<sequence length="286" mass="31003">MAGISSNALKGSNYPENRKKYNGNELQSKEFNDGSGLEWFDFNARTYDQQIGRFLQKDDRVENHYDLTPYHFAMNNPLLFADPSGMDTTRGTTAANNPQQGDVLVVPGQKGQESFYTYNKDGGWTGTGMNGGTLNGVTITGRGDTNGDNNNAARSSGGSVALTGVPMPIGFPGYSPPSGITLPPVVIPAPNPILLVIALILLPANYGERSSDYIPPGYLGKPYTYSKGGPKNVWPDGQYTKPNPNTIDWNKGDQQLADEITGTGVPKGPKTPNNLIKKWFRDKRPN</sequence>
<feature type="compositionally biased region" description="Polar residues" evidence="1">
    <location>
        <begin position="1"/>
        <end position="10"/>
    </location>
</feature>
<accession>A0A2P8HHN5</accession>
<reference evidence="2 3" key="1">
    <citation type="submission" date="2018-03" db="EMBL/GenBank/DDBJ databases">
        <title>Genomic Encyclopedia of Archaeal and Bacterial Type Strains, Phase II (KMG-II): from individual species to whole genera.</title>
        <authorList>
            <person name="Goeker M."/>
        </authorList>
    </citation>
    <scope>NUCLEOTIDE SEQUENCE [LARGE SCALE GENOMIC DNA]</scope>
    <source>
        <strain evidence="2 3">DSM 24859</strain>
    </source>
</reference>
<gene>
    <name evidence="2" type="ORF">CLV51_104449</name>
</gene>
<evidence type="ECO:0000313" key="2">
    <source>
        <dbReference type="EMBL" id="PSL45742.1"/>
    </source>
</evidence>
<dbReference type="Proteomes" id="UP000240971">
    <property type="component" value="Unassembled WGS sequence"/>
</dbReference>
<protein>
    <submittedName>
        <fullName evidence="2">RHS repeat-associated protein</fullName>
    </submittedName>
</protein>
<dbReference type="Gene3D" id="2.180.10.10">
    <property type="entry name" value="RHS repeat-associated core"/>
    <property type="match status" value="1"/>
</dbReference>
<dbReference type="EMBL" id="PYAW01000004">
    <property type="protein sequence ID" value="PSL45742.1"/>
    <property type="molecule type" value="Genomic_DNA"/>
</dbReference>
<evidence type="ECO:0000256" key="1">
    <source>
        <dbReference type="SAM" id="MobiDB-lite"/>
    </source>
</evidence>